<dbReference type="Proteomes" id="UP001530315">
    <property type="component" value="Unassembled WGS sequence"/>
</dbReference>
<sequence length="157" mass="17548">MDDGGCYYCGTHDDDRGGDVVHLSRRSDLGNACWRACDEDIGCVAFTVGREPSRSGQEYLYNGVIMNCCLERRMYPSGVYVDGSNGGNDDGRRRKDHCQLEAACWTWYEREEGGRRRTRDEESGVVAGHQSSLLSSSSLSIACVRTWDPVPYTDDEI</sequence>
<comment type="caution">
    <text evidence="1">The sequence shown here is derived from an EMBL/GenBank/DDBJ whole genome shotgun (WGS) entry which is preliminary data.</text>
</comment>
<organism evidence="1 2">
    <name type="scientific">Stephanodiscus triporus</name>
    <dbReference type="NCBI Taxonomy" id="2934178"/>
    <lineage>
        <taxon>Eukaryota</taxon>
        <taxon>Sar</taxon>
        <taxon>Stramenopiles</taxon>
        <taxon>Ochrophyta</taxon>
        <taxon>Bacillariophyta</taxon>
        <taxon>Coscinodiscophyceae</taxon>
        <taxon>Thalassiosirophycidae</taxon>
        <taxon>Stephanodiscales</taxon>
        <taxon>Stephanodiscaceae</taxon>
        <taxon>Stephanodiscus</taxon>
    </lineage>
</organism>
<gene>
    <name evidence="1" type="ORF">ACHAW5_001138</name>
</gene>
<dbReference type="EMBL" id="JALLAZ020000147">
    <property type="protein sequence ID" value="KAL3802417.1"/>
    <property type="molecule type" value="Genomic_DNA"/>
</dbReference>
<evidence type="ECO:0000313" key="1">
    <source>
        <dbReference type="EMBL" id="KAL3802417.1"/>
    </source>
</evidence>
<accession>A0ABD3QQU4</accession>
<keyword evidence="2" id="KW-1185">Reference proteome</keyword>
<evidence type="ECO:0008006" key="3">
    <source>
        <dbReference type="Google" id="ProtNLM"/>
    </source>
</evidence>
<proteinExistence type="predicted"/>
<protein>
    <recommendedName>
        <fullName evidence="3">Apple domain-containing protein</fullName>
    </recommendedName>
</protein>
<dbReference type="AlphaFoldDB" id="A0ABD3QQU4"/>
<reference evidence="1 2" key="1">
    <citation type="submission" date="2024-10" db="EMBL/GenBank/DDBJ databases">
        <title>Updated reference genomes for cyclostephanoid diatoms.</title>
        <authorList>
            <person name="Roberts W.R."/>
            <person name="Alverson A.J."/>
        </authorList>
    </citation>
    <scope>NUCLEOTIDE SEQUENCE [LARGE SCALE GENOMIC DNA]</scope>
    <source>
        <strain evidence="1 2">AJA276-08</strain>
    </source>
</reference>
<evidence type="ECO:0000313" key="2">
    <source>
        <dbReference type="Proteomes" id="UP001530315"/>
    </source>
</evidence>
<name>A0ABD3QQU4_9STRA</name>